<dbReference type="RefSeq" id="WP_143948542.1">
    <property type="nucleotide sequence ID" value="NZ_BAABMB010000001.1"/>
</dbReference>
<dbReference type="OrthoDB" id="1643408at2"/>
<evidence type="ECO:0000256" key="2">
    <source>
        <dbReference type="ARBA" id="ARBA00022630"/>
    </source>
</evidence>
<dbReference type="PANTHER" id="PTHR43408">
    <property type="entry name" value="FMN REDUCTASE (NADPH)"/>
    <property type="match status" value="1"/>
</dbReference>
<evidence type="ECO:0000256" key="1">
    <source>
        <dbReference type="ARBA" id="ARBA00005990"/>
    </source>
</evidence>
<dbReference type="PANTHER" id="PTHR43408:SF2">
    <property type="entry name" value="FMN REDUCTASE (NADPH)"/>
    <property type="match status" value="1"/>
</dbReference>
<evidence type="ECO:0000313" key="7">
    <source>
        <dbReference type="Proteomes" id="UP000318405"/>
    </source>
</evidence>
<comment type="similarity">
    <text evidence="1">Belongs to the SsuE family.</text>
</comment>
<dbReference type="NCBIfam" id="TIGR03566">
    <property type="entry name" value="FMN_reduc_MsuE"/>
    <property type="match status" value="1"/>
</dbReference>
<dbReference type="Pfam" id="PF03358">
    <property type="entry name" value="FMN_red"/>
    <property type="match status" value="1"/>
</dbReference>
<feature type="domain" description="NADPH-dependent FMN reductase-like" evidence="5">
    <location>
        <begin position="11"/>
        <end position="153"/>
    </location>
</feature>
<dbReference type="InterPro" id="IPR051814">
    <property type="entry name" value="NAD(P)H-dep_FMN_reductase"/>
</dbReference>
<reference evidence="6 7" key="1">
    <citation type="submission" date="2019-07" db="EMBL/GenBank/DDBJ databases">
        <title>Qingshengfaniella alkalisoli gen. nov., sp. nov., isolated from saline soil.</title>
        <authorList>
            <person name="Xu L."/>
            <person name="Huang X.-X."/>
            <person name="Sun J.-Q."/>
        </authorList>
    </citation>
    <scope>NUCLEOTIDE SEQUENCE [LARGE SCALE GENOMIC DNA]</scope>
    <source>
        <strain evidence="6 7">DSM 27279</strain>
    </source>
</reference>
<proteinExistence type="inferred from homology"/>
<dbReference type="EMBL" id="VLTJ01000024">
    <property type="protein sequence ID" value="TSH94481.1"/>
    <property type="molecule type" value="Genomic_DNA"/>
</dbReference>
<dbReference type="SUPFAM" id="SSF52218">
    <property type="entry name" value="Flavoproteins"/>
    <property type="match status" value="1"/>
</dbReference>
<sequence>MPLAHSPRPLRAVLLNGSLSRPSRTQQLLEAIGAALQDHRPLEIVSVELADLVPHLGGSLSAQTQSAAVRQAIATLGEADLLVVGCPVFRGSLPGLFKHLLDLVEQDALIGKPVLLAATGGSSRHALVIDHQLRPLFAFFQTLTLPIGVYATSADFADGRIVDPALAARVRLAAELAAPALAHLGGPARTGWLEQAA</sequence>
<evidence type="ECO:0000313" key="6">
    <source>
        <dbReference type="EMBL" id="TSH94481.1"/>
    </source>
</evidence>
<dbReference type="Gene3D" id="3.40.50.360">
    <property type="match status" value="1"/>
</dbReference>
<keyword evidence="4" id="KW-0560">Oxidoreductase</keyword>
<dbReference type="InterPro" id="IPR019912">
    <property type="entry name" value="FMN_Rdtase_MsuE-like"/>
</dbReference>
<keyword evidence="2" id="KW-0285">Flavoprotein</keyword>
<evidence type="ECO:0000256" key="3">
    <source>
        <dbReference type="ARBA" id="ARBA00022643"/>
    </source>
</evidence>
<gene>
    <name evidence="6" type="primary">msuE</name>
    <name evidence="6" type="ORF">FOZ76_12205</name>
</gene>
<keyword evidence="7" id="KW-1185">Reference proteome</keyword>
<name>A0A556ANM8_9BURK</name>
<keyword evidence="3" id="KW-0288">FMN</keyword>
<evidence type="ECO:0000256" key="4">
    <source>
        <dbReference type="ARBA" id="ARBA00023002"/>
    </source>
</evidence>
<organism evidence="6 7">
    <name type="scientific">Verticiella sediminum</name>
    <dbReference type="NCBI Taxonomy" id="1247510"/>
    <lineage>
        <taxon>Bacteria</taxon>
        <taxon>Pseudomonadati</taxon>
        <taxon>Pseudomonadota</taxon>
        <taxon>Betaproteobacteria</taxon>
        <taxon>Burkholderiales</taxon>
        <taxon>Alcaligenaceae</taxon>
        <taxon>Verticiella</taxon>
    </lineage>
</organism>
<dbReference type="InterPro" id="IPR029039">
    <property type="entry name" value="Flavoprotein-like_sf"/>
</dbReference>
<accession>A0A556ANM8</accession>
<dbReference type="Proteomes" id="UP000318405">
    <property type="component" value="Unassembled WGS sequence"/>
</dbReference>
<protein>
    <submittedName>
        <fullName evidence="6">FMN reductase</fullName>
    </submittedName>
</protein>
<dbReference type="GO" id="GO:0016491">
    <property type="term" value="F:oxidoreductase activity"/>
    <property type="evidence" value="ECO:0007669"/>
    <property type="project" value="UniProtKB-KW"/>
</dbReference>
<dbReference type="InterPro" id="IPR005025">
    <property type="entry name" value="FMN_Rdtase-like_dom"/>
</dbReference>
<comment type="caution">
    <text evidence="6">The sequence shown here is derived from an EMBL/GenBank/DDBJ whole genome shotgun (WGS) entry which is preliminary data.</text>
</comment>
<dbReference type="AlphaFoldDB" id="A0A556ANM8"/>
<evidence type="ECO:0000259" key="5">
    <source>
        <dbReference type="Pfam" id="PF03358"/>
    </source>
</evidence>